<name>A0A4Z0YUP2_9PEZI</name>
<dbReference type="STRING" id="37992.A0A4Z0YUP2"/>
<sequence>MRAREPVFLVRRPFKDADIELRYGILNITASTVTTYLVSYFSRVYPALGGELDDVMKGFQDDDVRKSGFMLTFPRGMADYRVAAAYPPGALQEDTSLFCPRFGTAGQPFSHGLVVFEKNSSEMTTGITASYGQNSEAAKQIGVYLAQTDDFVSCNWMCRLVSNIDDKFYQECSDSWPFEADPLSWGHYDHLQHCIVAARSQLIYNSRPRQVVLVDIVFDADAILQDIPSSKSTQYLDKVLR</sequence>
<reference evidence="1 2" key="1">
    <citation type="submission" date="2019-03" db="EMBL/GenBank/DDBJ databases">
        <title>Draft genome sequence of Xylaria hypoxylon DSM 108379, a ubiquitous saprotrophic-parasitic fungi on hardwood.</title>
        <authorList>
            <person name="Buettner E."/>
            <person name="Leonhardt S."/>
            <person name="Gebauer A.M."/>
            <person name="Liers C."/>
            <person name="Hofrichter M."/>
            <person name="Kellner H."/>
        </authorList>
    </citation>
    <scope>NUCLEOTIDE SEQUENCE [LARGE SCALE GENOMIC DNA]</scope>
    <source>
        <strain evidence="1 2">DSM 108379</strain>
    </source>
</reference>
<proteinExistence type="predicted"/>
<organism evidence="1 2">
    <name type="scientific">Xylaria hypoxylon</name>
    <dbReference type="NCBI Taxonomy" id="37992"/>
    <lineage>
        <taxon>Eukaryota</taxon>
        <taxon>Fungi</taxon>
        <taxon>Dikarya</taxon>
        <taxon>Ascomycota</taxon>
        <taxon>Pezizomycotina</taxon>
        <taxon>Sordariomycetes</taxon>
        <taxon>Xylariomycetidae</taxon>
        <taxon>Xylariales</taxon>
        <taxon>Xylariaceae</taxon>
        <taxon>Xylaria</taxon>
    </lineage>
</organism>
<protein>
    <submittedName>
        <fullName evidence="1">Uncharacterized protein</fullName>
    </submittedName>
</protein>
<dbReference type="OrthoDB" id="674604at2759"/>
<evidence type="ECO:0000313" key="1">
    <source>
        <dbReference type="EMBL" id="TGJ83121.1"/>
    </source>
</evidence>
<evidence type="ECO:0000313" key="2">
    <source>
        <dbReference type="Proteomes" id="UP000297716"/>
    </source>
</evidence>
<comment type="caution">
    <text evidence="1">The sequence shown here is derived from an EMBL/GenBank/DDBJ whole genome shotgun (WGS) entry which is preliminary data.</text>
</comment>
<accession>A0A4Z0YUP2</accession>
<dbReference type="EMBL" id="SKBN01000104">
    <property type="protein sequence ID" value="TGJ83121.1"/>
    <property type="molecule type" value="Genomic_DNA"/>
</dbReference>
<keyword evidence="2" id="KW-1185">Reference proteome</keyword>
<dbReference type="AlphaFoldDB" id="A0A4Z0YUP2"/>
<dbReference type="Proteomes" id="UP000297716">
    <property type="component" value="Unassembled WGS sequence"/>
</dbReference>
<gene>
    <name evidence="1" type="ORF">E0Z10_g5672</name>
</gene>